<organism evidence="2 3">
    <name type="scientific">SAR324 cluster bacterium</name>
    <dbReference type="NCBI Taxonomy" id="2024889"/>
    <lineage>
        <taxon>Bacteria</taxon>
        <taxon>Deltaproteobacteria</taxon>
        <taxon>SAR324 cluster</taxon>
    </lineage>
</organism>
<reference evidence="3" key="1">
    <citation type="submission" date="2017-08" db="EMBL/GenBank/DDBJ databases">
        <title>A dynamic microbial community with high functional redundancy inhabits the cold, oxic subseafloor aquifer.</title>
        <authorList>
            <person name="Tully B.J."/>
            <person name="Wheat C.G."/>
            <person name="Glazer B.T."/>
            <person name="Huber J.A."/>
        </authorList>
    </citation>
    <scope>NUCLEOTIDE SEQUENCE [LARGE SCALE GENOMIC DNA]</scope>
</reference>
<name>A0A2A4SW72_9DELT</name>
<sequence>MDNLQIDATKFTPQIFFDVTSQVLEIRGKSYPENTAEFYEPVFEWIKRYLVEIGNIPFTVNIQLDYFNSSSSKVLMDLFDLLDNKAREMSEVTINWYYDEEDDIFLEHGEEFQEDLDFVDFNLIEFKS</sequence>
<evidence type="ECO:0000259" key="1">
    <source>
        <dbReference type="Pfam" id="PF09345"/>
    </source>
</evidence>
<protein>
    <recommendedName>
        <fullName evidence="1">SiaC family regulatory phosphoprotein domain-containing protein</fullName>
    </recommendedName>
</protein>
<proteinExistence type="predicted"/>
<comment type="caution">
    <text evidence="2">The sequence shown here is derived from an EMBL/GenBank/DDBJ whole genome shotgun (WGS) entry which is preliminary data.</text>
</comment>
<feature type="domain" description="SiaC family regulatory phosphoprotein" evidence="1">
    <location>
        <begin position="6"/>
        <end position="125"/>
    </location>
</feature>
<accession>A0A2A4SW72</accession>
<dbReference type="Proteomes" id="UP000218113">
    <property type="component" value="Unassembled WGS sequence"/>
</dbReference>
<dbReference type="Pfam" id="PF09345">
    <property type="entry name" value="SiaC"/>
    <property type="match status" value="1"/>
</dbReference>
<evidence type="ECO:0000313" key="3">
    <source>
        <dbReference type="Proteomes" id="UP000218113"/>
    </source>
</evidence>
<evidence type="ECO:0000313" key="2">
    <source>
        <dbReference type="EMBL" id="PCI25321.1"/>
    </source>
</evidence>
<gene>
    <name evidence="2" type="ORF">COB67_10800</name>
</gene>
<dbReference type="InterPro" id="IPR018530">
    <property type="entry name" value="SiaC"/>
</dbReference>
<dbReference type="AlphaFoldDB" id="A0A2A4SW72"/>
<dbReference type="EMBL" id="NVSR01000114">
    <property type="protein sequence ID" value="PCI25321.1"/>
    <property type="molecule type" value="Genomic_DNA"/>
</dbReference>